<dbReference type="KEGG" id="acip:CBP36_11190"/>
<dbReference type="Pfam" id="PF13489">
    <property type="entry name" value="Methyltransf_23"/>
    <property type="match status" value="1"/>
</dbReference>
<dbReference type="SUPFAM" id="SSF53335">
    <property type="entry name" value="S-adenosyl-L-methionine-dependent methyltransferases"/>
    <property type="match status" value="1"/>
</dbReference>
<dbReference type="AlphaFoldDB" id="A0A240UE60"/>
<keyword evidence="1" id="KW-0489">Methyltransferase</keyword>
<name>A0A240UE60_9BURK</name>
<dbReference type="GO" id="GO:0032259">
    <property type="term" value="P:methylation"/>
    <property type="evidence" value="ECO:0007669"/>
    <property type="project" value="UniProtKB-KW"/>
</dbReference>
<dbReference type="Proteomes" id="UP000194440">
    <property type="component" value="Chromosome"/>
</dbReference>
<evidence type="ECO:0000313" key="2">
    <source>
        <dbReference type="Proteomes" id="UP000194440"/>
    </source>
</evidence>
<dbReference type="RefSeq" id="WP_086927474.1">
    <property type="nucleotide sequence ID" value="NZ_CP021366.1"/>
</dbReference>
<gene>
    <name evidence="1" type="ORF">CBP36_11190</name>
</gene>
<dbReference type="Gene3D" id="3.40.50.150">
    <property type="entry name" value="Vaccinia Virus protein VP39"/>
    <property type="match status" value="1"/>
</dbReference>
<protein>
    <submittedName>
        <fullName evidence="1">Methyltransferase</fullName>
    </submittedName>
</protein>
<keyword evidence="2" id="KW-1185">Reference proteome</keyword>
<reference evidence="1" key="1">
    <citation type="submission" date="2017-05" db="EMBL/GenBank/DDBJ databases">
        <title>Polyphasic characterization of four soil-derived phenanthrene-degrading Acidovorax strains and proposal of Acidovorax phenanthrenivorans sp. nov.</title>
        <authorList>
            <person name="Singleton D."/>
            <person name="Lee J."/>
            <person name="Dickey A.N."/>
            <person name="Stroud A."/>
            <person name="Scholl E.H."/>
            <person name="Wright F.A."/>
            <person name="Aitken M.D."/>
        </authorList>
    </citation>
    <scope>NUCLEOTIDE SEQUENCE</scope>
    <source>
        <strain evidence="1">P4</strain>
    </source>
</reference>
<evidence type="ECO:0000313" key="1">
    <source>
        <dbReference type="EMBL" id="ART59329.1"/>
    </source>
</evidence>
<sequence length="279" mass="31977">MTYERCSDGIHRPATQVQHRNEEYDQSGFSILWAMQDQHFWYRGRHRFLLAALDRTLPHETAPWTGVDLGGGVGGWIRYLADRRADLFRTLALADSSESALRMAGAALPPLVDRYQIDLMNLGWQNQWDCAFLLDVIEHLPDDVQAMREATQALKPGGYLFVTTPALRQFWSYNDELVHHLRRYNRGDFAHLAQASGLELCDARYFMFMLSPLYWLARKWKNTQGMSEEEKVAHMKKTHNVPSALINGALTATFAAETPLGHLLRFPWGTSILGVFRKP</sequence>
<dbReference type="InterPro" id="IPR029063">
    <property type="entry name" value="SAM-dependent_MTases_sf"/>
</dbReference>
<dbReference type="CDD" id="cd02440">
    <property type="entry name" value="AdoMet_MTases"/>
    <property type="match status" value="1"/>
</dbReference>
<organism evidence="1 2">
    <name type="scientific">Acidovorax carolinensis</name>
    <dbReference type="NCBI Taxonomy" id="553814"/>
    <lineage>
        <taxon>Bacteria</taxon>
        <taxon>Pseudomonadati</taxon>
        <taxon>Pseudomonadota</taxon>
        <taxon>Betaproteobacteria</taxon>
        <taxon>Burkholderiales</taxon>
        <taxon>Comamonadaceae</taxon>
        <taxon>Acidovorax</taxon>
    </lineage>
</organism>
<keyword evidence="1" id="KW-0808">Transferase</keyword>
<proteinExistence type="predicted"/>
<dbReference type="OrthoDB" id="9790457at2"/>
<dbReference type="GO" id="GO:0008168">
    <property type="term" value="F:methyltransferase activity"/>
    <property type="evidence" value="ECO:0007669"/>
    <property type="project" value="UniProtKB-KW"/>
</dbReference>
<accession>A0A240UE60</accession>
<dbReference type="EMBL" id="CP021366">
    <property type="protein sequence ID" value="ART59329.1"/>
    <property type="molecule type" value="Genomic_DNA"/>
</dbReference>